<keyword evidence="2 5" id="KW-0418">Kinase</keyword>
<comment type="function">
    <text evidence="2">Catalyzes the ATP-dependent phosphorylation of thiamine-monophosphate (TMP) to form thiamine-pyrophosphate (TPP), the active form of vitamin B1.</text>
</comment>
<dbReference type="GO" id="GO:0000287">
    <property type="term" value="F:magnesium ion binding"/>
    <property type="evidence" value="ECO:0007669"/>
    <property type="project" value="UniProtKB-UniRule"/>
</dbReference>
<dbReference type="AlphaFoldDB" id="A0A2Z4JQL8"/>
<dbReference type="InterPro" id="IPR036676">
    <property type="entry name" value="PurM-like_C_sf"/>
</dbReference>
<comment type="caution">
    <text evidence="2">Lacks conserved residue(s) required for the propagation of feature annotation.</text>
</comment>
<sequence length="340" mass="36190">MTSSGKPLSEFELIKVFFKSKADAMDLSGAPAVTLGIGDDCALLATLAHEELAITSDMLVEGRHFFRDANPEWLGYKALAVNLSDLAAMGAKPQGFTLALALPHADTAWLESFSKGLFLAATEFSCPLIGGDTCQGPLNISITAFGSTPKGSAIRRSGAKPGDQIWVSGTLGDARLTLAALRHEIGLSSDQLKIIESRLHQPSPRITLGIELRNLATAALDISDGLLGDLQHILNASHVDATVFLKNLPKSATLLKQSQMIQDQFAACGGDDYEICFTASAQNELPIKALSKKLGLALTCIGEIQSSTSTQSTITLIDWDGHKMNSVAASKFMKSFDHFA</sequence>
<evidence type="ECO:0000313" key="5">
    <source>
        <dbReference type="EMBL" id="AWW49108.1"/>
    </source>
</evidence>
<gene>
    <name evidence="2 5" type="primary">thiL</name>
    <name evidence="5" type="ORF">Pas1_01200</name>
</gene>
<evidence type="ECO:0000259" key="3">
    <source>
        <dbReference type="Pfam" id="PF00586"/>
    </source>
</evidence>
<dbReference type="Pfam" id="PF02769">
    <property type="entry name" value="AIRS_C"/>
    <property type="match status" value="1"/>
</dbReference>
<evidence type="ECO:0000259" key="4">
    <source>
        <dbReference type="Pfam" id="PF02769"/>
    </source>
</evidence>
<dbReference type="GO" id="GO:0005524">
    <property type="term" value="F:ATP binding"/>
    <property type="evidence" value="ECO:0007669"/>
    <property type="project" value="UniProtKB-UniRule"/>
</dbReference>
<feature type="binding site" evidence="2">
    <location>
        <position position="85"/>
    </location>
    <ligand>
        <name>Mg(2+)</name>
        <dbReference type="ChEBI" id="CHEBI:18420"/>
        <label>2</label>
    </ligand>
</feature>
<feature type="binding site" evidence="2">
    <location>
        <position position="55"/>
    </location>
    <ligand>
        <name>Mg(2+)</name>
        <dbReference type="ChEBI" id="CHEBI:18420"/>
        <label>4</label>
    </ligand>
</feature>
<feature type="binding site" evidence="2">
    <location>
        <position position="156"/>
    </location>
    <ligand>
        <name>ATP</name>
        <dbReference type="ChEBI" id="CHEBI:30616"/>
    </ligand>
</feature>
<proteinExistence type="inferred from homology"/>
<evidence type="ECO:0000256" key="2">
    <source>
        <dbReference type="HAMAP-Rule" id="MF_02128"/>
    </source>
</evidence>
<keyword evidence="2" id="KW-0547">Nucleotide-binding</keyword>
<feature type="binding site" evidence="2">
    <location>
        <position position="57"/>
    </location>
    <ligand>
        <name>Mg(2+)</name>
        <dbReference type="ChEBI" id="CHEBI:18420"/>
        <label>1</label>
    </ligand>
</feature>
<feature type="binding site" evidence="2">
    <location>
        <position position="85"/>
    </location>
    <ligand>
        <name>Mg(2+)</name>
        <dbReference type="ChEBI" id="CHEBI:18420"/>
        <label>4</label>
    </ligand>
</feature>
<keyword evidence="2" id="KW-0460">Magnesium</keyword>
<feature type="binding site" evidence="2">
    <location>
        <position position="221"/>
    </location>
    <ligand>
        <name>Mg(2+)</name>
        <dbReference type="ChEBI" id="CHEBI:18420"/>
        <label>3</label>
    </ligand>
</feature>
<comment type="similarity">
    <text evidence="2">Belongs to the thiamine-monophosphate kinase family.</text>
</comment>
<feature type="binding site" evidence="2">
    <location>
        <position position="85"/>
    </location>
    <ligand>
        <name>Mg(2+)</name>
        <dbReference type="ChEBI" id="CHEBI:18420"/>
        <label>3</label>
    </ligand>
</feature>
<feature type="binding site" evidence="2">
    <location>
        <position position="224"/>
    </location>
    <ligand>
        <name>Mg(2+)</name>
        <dbReference type="ChEBI" id="CHEBI:18420"/>
        <label>5</label>
    </ligand>
</feature>
<comment type="catalytic activity">
    <reaction evidence="2">
        <text>thiamine phosphate + ATP = thiamine diphosphate + ADP</text>
        <dbReference type="Rhea" id="RHEA:15913"/>
        <dbReference type="ChEBI" id="CHEBI:30616"/>
        <dbReference type="ChEBI" id="CHEBI:37575"/>
        <dbReference type="ChEBI" id="CHEBI:58937"/>
        <dbReference type="ChEBI" id="CHEBI:456216"/>
        <dbReference type="EC" id="2.7.4.16"/>
    </reaction>
</comment>
<feature type="binding site" evidence="2">
    <location>
        <begin position="131"/>
        <end position="132"/>
    </location>
    <ligand>
        <name>ATP</name>
        <dbReference type="ChEBI" id="CHEBI:30616"/>
    </ligand>
</feature>
<dbReference type="Gene3D" id="3.90.650.10">
    <property type="entry name" value="PurM-like C-terminal domain"/>
    <property type="match status" value="1"/>
</dbReference>
<dbReference type="InterPro" id="IPR016188">
    <property type="entry name" value="PurM-like_N"/>
</dbReference>
<dbReference type="PANTHER" id="PTHR30270:SF0">
    <property type="entry name" value="THIAMINE-MONOPHOSPHATE KINASE"/>
    <property type="match status" value="1"/>
</dbReference>
<dbReference type="HAMAP" id="MF_02128">
    <property type="entry name" value="TMP_kinase"/>
    <property type="match status" value="1"/>
</dbReference>
<keyword evidence="1 2" id="KW-0784">Thiamine biosynthesis</keyword>
<dbReference type="PANTHER" id="PTHR30270">
    <property type="entry name" value="THIAMINE-MONOPHOSPHATE KINASE"/>
    <property type="match status" value="1"/>
</dbReference>
<keyword evidence="2" id="KW-0067">ATP-binding</keyword>
<feature type="domain" description="PurM-like C-terminal" evidence="4">
    <location>
        <begin position="160"/>
        <end position="310"/>
    </location>
</feature>
<keyword evidence="2" id="KW-0479">Metal-binding</keyword>
<feature type="binding site" evidence="2">
    <location>
        <position position="56"/>
    </location>
    <ligand>
        <name>Mg(2+)</name>
        <dbReference type="ChEBI" id="CHEBI:18420"/>
        <label>1</label>
    </ligand>
</feature>
<dbReference type="GO" id="GO:0009228">
    <property type="term" value="P:thiamine biosynthetic process"/>
    <property type="evidence" value="ECO:0007669"/>
    <property type="project" value="UniProtKB-KW"/>
</dbReference>
<organism evidence="5 6">
    <name type="scientific">Polynucleobacter paneuropaeus</name>
    <dbReference type="NCBI Taxonomy" id="2527775"/>
    <lineage>
        <taxon>Bacteria</taxon>
        <taxon>Pseudomonadati</taxon>
        <taxon>Pseudomonadota</taxon>
        <taxon>Betaproteobacteria</taxon>
        <taxon>Burkholderiales</taxon>
        <taxon>Burkholderiaceae</taxon>
        <taxon>Polynucleobacter</taxon>
    </lineage>
</organism>
<dbReference type="EC" id="2.7.4.16" evidence="2"/>
<keyword evidence="2 5" id="KW-0808">Transferase</keyword>
<evidence type="ECO:0000313" key="6">
    <source>
        <dbReference type="Proteomes" id="UP000248592"/>
    </source>
</evidence>
<dbReference type="InterPro" id="IPR010918">
    <property type="entry name" value="PurM-like_C_dom"/>
</dbReference>
<dbReference type="PIRSF" id="PIRSF005303">
    <property type="entry name" value="Thiam_monoph_kin"/>
    <property type="match status" value="1"/>
</dbReference>
<dbReference type="SUPFAM" id="SSF55326">
    <property type="entry name" value="PurM N-terminal domain-like"/>
    <property type="match status" value="1"/>
</dbReference>
<comment type="miscellaneous">
    <text evidence="2">Reaction mechanism of ThiL seems to utilize a direct, inline transfer of the gamma-phosphate of ATP to TMP rather than a phosphorylated enzyme intermediate.</text>
</comment>
<accession>A0A2Z4JQL8</accession>
<dbReference type="Pfam" id="PF00586">
    <property type="entry name" value="AIRS"/>
    <property type="match status" value="1"/>
</dbReference>
<feature type="binding site" evidence="2">
    <location>
        <position position="223"/>
    </location>
    <ligand>
        <name>ATP</name>
        <dbReference type="ChEBI" id="CHEBI:30616"/>
    </ligand>
</feature>
<feature type="domain" description="PurM-like N-terminal" evidence="3">
    <location>
        <begin position="38"/>
        <end position="146"/>
    </location>
</feature>
<dbReference type="GO" id="GO:0009030">
    <property type="term" value="F:thiamine-phosphate kinase activity"/>
    <property type="evidence" value="ECO:0007669"/>
    <property type="project" value="UniProtKB-UniRule"/>
</dbReference>
<feature type="binding site" evidence="2">
    <location>
        <position position="336"/>
    </location>
    <ligand>
        <name>substrate</name>
    </ligand>
</feature>
<feature type="binding site" evidence="2">
    <location>
        <position position="40"/>
    </location>
    <ligand>
        <name>Mg(2+)</name>
        <dbReference type="ChEBI" id="CHEBI:18420"/>
        <label>3</label>
    </ligand>
</feature>
<dbReference type="SUPFAM" id="SSF56042">
    <property type="entry name" value="PurM C-terminal domain-like"/>
    <property type="match status" value="1"/>
</dbReference>
<dbReference type="NCBIfam" id="TIGR01379">
    <property type="entry name" value="thiL"/>
    <property type="match status" value="1"/>
</dbReference>
<dbReference type="UniPathway" id="UPA00060">
    <property type="reaction ID" value="UER00142"/>
</dbReference>
<feature type="binding site" evidence="2">
    <location>
        <position position="132"/>
    </location>
    <ligand>
        <name>Mg(2+)</name>
        <dbReference type="ChEBI" id="CHEBI:18420"/>
        <label>1</label>
    </ligand>
</feature>
<name>A0A2Z4JQL8_9BURK</name>
<evidence type="ECO:0000256" key="1">
    <source>
        <dbReference type="ARBA" id="ARBA00022977"/>
    </source>
</evidence>
<protein>
    <recommendedName>
        <fullName evidence="2">Thiamine-monophosphate kinase</fullName>
        <shortName evidence="2">TMP kinase</shortName>
        <shortName evidence="2">Thiamine-phosphate kinase</shortName>
        <ecNumber evidence="2">2.7.4.16</ecNumber>
    </recommendedName>
</protein>
<dbReference type="GO" id="GO:0009229">
    <property type="term" value="P:thiamine diphosphate biosynthetic process"/>
    <property type="evidence" value="ECO:0007669"/>
    <property type="project" value="UniProtKB-UniRule"/>
</dbReference>
<feature type="binding site" evidence="2">
    <location>
        <position position="57"/>
    </location>
    <ligand>
        <name>Mg(2+)</name>
        <dbReference type="ChEBI" id="CHEBI:18420"/>
        <label>2</label>
    </ligand>
</feature>
<dbReference type="RefSeq" id="WP_112294245.1">
    <property type="nucleotide sequence ID" value="NZ_CBCSBS010000002.1"/>
</dbReference>
<feature type="binding site" evidence="2">
    <location>
        <position position="64"/>
    </location>
    <ligand>
        <name>substrate</name>
    </ligand>
</feature>
<dbReference type="InterPro" id="IPR006283">
    <property type="entry name" value="ThiL-like"/>
</dbReference>
<feature type="binding site" evidence="2">
    <location>
        <position position="271"/>
    </location>
    <ligand>
        <name>substrate</name>
    </ligand>
</feature>
<comment type="pathway">
    <text evidence="2">Cofactor biosynthesis; thiamine diphosphate biosynthesis; thiamine diphosphate from thiamine phosphate: step 1/1.</text>
</comment>
<dbReference type="Proteomes" id="UP000248592">
    <property type="component" value="Chromosome"/>
</dbReference>
<reference evidence="6" key="1">
    <citation type="submission" date="2018-06" db="EMBL/GenBank/DDBJ databases">
        <title>Description of a new Polynucleobacter species.</title>
        <authorList>
            <person name="Hahn M.W."/>
        </authorList>
    </citation>
    <scope>NUCLEOTIDE SEQUENCE [LARGE SCALE GENOMIC DNA]</scope>
    <source>
        <strain evidence="6">MG-25-Pas1-D2</strain>
    </source>
</reference>
<dbReference type="InterPro" id="IPR036921">
    <property type="entry name" value="PurM-like_N_sf"/>
</dbReference>
<dbReference type="Gene3D" id="3.30.1330.10">
    <property type="entry name" value="PurM-like, N-terminal domain"/>
    <property type="match status" value="1"/>
</dbReference>
<dbReference type="EMBL" id="CP030085">
    <property type="protein sequence ID" value="AWW49108.1"/>
    <property type="molecule type" value="Genomic_DNA"/>
</dbReference>
<dbReference type="CDD" id="cd02194">
    <property type="entry name" value="ThiL"/>
    <property type="match status" value="1"/>
</dbReference>
<feature type="binding site" evidence="2">
    <location>
        <position position="40"/>
    </location>
    <ligand>
        <name>Mg(2+)</name>
        <dbReference type="ChEBI" id="CHEBI:18420"/>
        <label>4</label>
    </ligand>
</feature>